<protein>
    <submittedName>
        <fullName evidence="4">Histidine decarboxylase</fullName>
    </submittedName>
</protein>
<name>A0A093VKG4_TALMA</name>
<comment type="caution">
    <text evidence="4">The sequence shown here is derived from an EMBL/GenBank/DDBJ whole genome shotgun (WGS) entry which is preliminary data.</text>
</comment>
<feature type="compositionally biased region" description="Low complexity" evidence="2">
    <location>
        <begin position="154"/>
        <end position="164"/>
    </location>
</feature>
<dbReference type="AlphaFoldDB" id="A0A093VKG4"/>
<dbReference type="EMBL" id="JPOX01000002">
    <property type="protein sequence ID" value="KFX53007.1"/>
    <property type="molecule type" value="Genomic_DNA"/>
</dbReference>
<dbReference type="InterPro" id="IPR006600">
    <property type="entry name" value="HTH_CenpB_DNA-bd_dom"/>
</dbReference>
<evidence type="ECO:0000313" key="4">
    <source>
        <dbReference type="EMBL" id="KFX53007.1"/>
    </source>
</evidence>
<dbReference type="GO" id="GO:0003677">
    <property type="term" value="F:DNA binding"/>
    <property type="evidence" value="ECO:0007669"/>
    <property type="project" value="UniProtKB-KW"/>
</dbReference>
<organism evidence="4">
    <name type="scientific">Talaromyces marneffei PM1</name>
    <dbReference type="NCBI Taxonomy" id="1077442"/>
    <lineage>
        <taxon>Eukaryota</taxon>
        <taxon>Fungi</taxon>
        <taxon>Dikarya</taxon>
        <taxon>Ascomycota</taxon>
        <taxon>Pezizomycotina</taxon>
        <taxon>Eurotiomycetes</taxon>
        <taxon>Eurotiomycetidae</taxon>
        <taxon>Eurotiales</taxon>
        <taxon>Trichocomaceae</taxon>
        <taxon>Talaromyces</taxon>
        <taxon>Talaromyces sect. Talaromyces</taxon>
    </lineage>
</organism>
<feature type="region of interest" description="Disordered" evidence="2">
    <location>
        <begin position="149"/>
        <end position="168"/>
    </location>
</feature>
<evidence type="ECO:0000256" key="1">
    <source>
        <dbReference type="ARBA" id="ARBA00023125"/>
    </source>
</evidence>
<reference evidence="4" key="1">
    <citation type="journal article" date="2014" name="PLoS Genet.">
        <title>Signature Gene Expression Reveals Novel Clues to the Molecular Mechanisms of Dimorphic Transition in Penicillium marneffei.</title>
        <authorList>
            <person name="Yang E."/>
            <person name="Wang G."/>
            <person name="Cai J."/>
            <person name="Woo P.C."/>
            <person name="Lau S.K."/>
            <person name="Yuen K.-Y."/>
            <person name="Chow W.-N."/>
            <person name="Lin X."/>
        </authorList>
    </citation>
    <scope>NUCLEOTIDE SEQUENCE [LARGE SCALE GENOMIC DNA]</scope>
    <source>
        <strain evidence="4">PM1</strain>
    </source>
</reference>
<feature type="domain" description="HTH CENPB-type" evidence="3">
    <location>
        <begin position="70"/>
        <end position="110"/>
    </location>
</feature>
<accession>A0A093VKG4</accession>
<dbReference type="Pfam" id="PF03221">
    <property type="entry name" value="HTH_Tnp_Tc5"/>
    <property type="match status" value="1"/>
</dbReference>
<keyword evidence="1" id="KW-0238">DNA-binding</keyword>
<evidence type="ECO:0000259" key="3">
    <source>
        <dbReference type="Pfam" id="PF03221"/>
    </source>
</evidence>
<sequence>MPKRTPKKDPDLYKNEEIAIKNAYDYYSQYPNQKIAKVAREFNVPYRRLLARVNGRTAFQERPAQNRTLTDDQERSVIEWIGDLDLMGIPATNRLIIGCANACLERANPHINPPPTVGIHPYNPEIVMNKFNASEILDAVPTLKIYNGEEQEIPSSPTTKSTSPPLDPYKIGRHVKKIEQDLELIKNQIKNISPNLKRRVRRMMKGSLINSHISAQHKRQVNQLLDLNRRKCKSKTRRQILNVGGVLTVRDANTKIEARKVLEIEKRWRDRERAEKARIERAKQRAQELADPTNLFAVFEPDLPPQTSAMESPYFWLDSTPNVL</sequence>
<gene>
    <name evidence="4" type="ORF">GQ26_0023720</name>
</gene>
<dbReference type="HOGENOM" id="CLU_013929_14_1_1"/>
<evidence type="ECO:0000256" key="2">
    <source>
        <dbReference type="SAM" id="MobiDB-lite"/>
    </source>
</evidence>
<proteinExistence type="predicted"/>